<dbReference type="InterPro" id="IPR002347">
    <property type="entry name" value="SDR_fam"/>
</dbReference>
<keyword evidence="2" id="KW-0560">Oxidoreductase</keyword>
<evidence type="ECO:0000313" key="3">
    <source>
        <dbReference type="EMBL" id="QIX00965.1"/>
    </source>
</evidence>
<accession>A0A6H0Y224</accession>
<dbReference type="GO" id="GO:0016491">
    <property type="term" value="F:oxidoreductase activity"/>
    <property type="evidence" value="ECO:0007669"/>
    <property type="project" value="UniProtKB-KW"/>
</dbReference>
<reference evidence="3 4" key="1">
    <citation type="journal article" date="2016" name="Sci. Rep.">
        <title>Peltaster fructicola genome reveals evolution from an invasive phytopathogen to an ectophytic parasite.</title>
        <authorList>
            <person name="Xu C."/>
            <person name="Chen H."/>
            <person name="Gleason M.L."/>
            <person name="Xu J.R."/>
            <person name="Liu H."/>
            <person name="Zhang R."/>
            <person name="Sun G."/>
        </authorList>
    </citation>
    <scope>NUCLEOTIDE SEQUENCE [LARGE SCALE GENOMIC DNA]</scope>
    <source>
        <strain evidence="3 4">LNHT1506</strain>
    </source>
</reference>
<evidence type="ECO:0000313" key="4">
    <source>
        <dbReference type="Proteomes" id="UP000503462"/>
    </source>
</evidence>
<dbReference type="Pfam" id="PF13561">
    <property type="entry name" value="adh_short_C2"/>
    <property type="match status" value="1"/>
</dbReference>
<evidence type="ECO:0000256" key="1">
    <source>
        <dbReference type="ARBA" id="ARBA00006484"/>
    </source>
</evidence>
<dbReference type="Gene3D" id="3.40.50.720">
    <property type="entry name" value="NAD(P)-binding Rossmann-like Domain"/>
    <property type="match status" value="1"/>
</dbReference>
<organism evidence="3 4">
    <name type="scientific">Peltaster fructicola</name>
    <dbReference type="NCBI Taxonomy" id="286661"/>
    <lineage>
        <taxon>Eukaryota</taxon>
        <taxon>Fungi</taxon>
        <taxon>Dikarya</taxon>
        <taxon>Ascomycota</taxon>
        <taxon>Pezizomycotina</taxon>
        <taxon>Dothideomycetes</taxon>
        <taxon>Dothideomycetes incertae sedis</taxon>
        <taxon>Peltaster</taxon>
    </lineage>
</organism>
<comment type="similarity">
    <text evidence="1">Belongs to the short-chain dehydrogenases/reductases (SDR) family.</text>
</comment>
<dbReference type="SUPFAM" id="SSF51735">
    <property type="entry name" value="NAD(P)-binding Rossmann-fold domains"/>
    <property type="match status" value="1"/>
</dbReference>
<dbReference type="EMBL" id="CP051142">
    <property type="protein sequence ID" value="QIX00965.1"/>
    <property type="molecule type" value="Genomic_DNA"/>
</dbReference>
<proteinExistence type="inferred from homology"/>
<name>A0A6H0Y224_9PEZI</name>
<dbReference type="InterPro" id="IPR036291">
    <property type="entry name" value="NAD(P)-bd_dom_sf"/>
</dbReference>
<dbReference type="PANTHER" id="PTHR43669:SF4">
    <property type="entry name" value="SHORT-CHAIN DEHYDROGENASE"/>
    <property type="match status" value="1"/>
</dbReference>
<dbReference type="OrthoDB" id="5336600at2759"/>
<sequence length="230" mass="24408">MARPIAFIIGAGKNIGASTAKVLQSQGYRVAQAARSVDTTVRDDTNIFLKVDLASPKAITDAFTELRQVWGEPGVVIYNGATVHPAKPEVFSLSTDDLINDLTVNVTSVYAAAKESVQGFKTLPASASKTFIATGNCLNEGVLLEGRLVSLGMGKSAAAHMIASASVGYAQQGFKFYYVDERTAEGKPMLNGVNGPGHAEFFASLADGLDVPWHATFVSGQGYKKFDRPE</sequence>
<dbReference type="AlphaFoldDB" id="A0A6H0Y224"/>
<dbReference type="Proteomes" id="UP000503462">
    <property type="component" value="Chromosome 4"/>
</dbReference>
<gene>
    <name evidence="3" type="ORF">AMS68_006482</name>
</gene>
<evidence type="ECO:0000256" key="2">
    <source>
        <dbReference type="ARBA" id="ARBA00023002"/>
    </source>
</evidence>
<protein>
    <submittedName>
        <fullName evidence="3">Uncharacterized protein</fullName>
    </submittedName>
</protein>
<keyword evidence="4" id="KW-1185">Reference proteome</keyword>
<dbReference type="PANTHER" id="PTHR43669">
    <property type="entry name" value="5-KETO-D-GLUCONATE 5-REDUCTASE"/>
    <property type="match status" value="1"/>
</dbReference>